<accession>T1A2A1</accession>
<reference evidence="1" key="1">
    <citation type="submission" date="2013-08" db="EMBL/GenBank/DDBJ databases">
        <authorList>
            <person name="Mendez C."/>
            <person name="Richter M."/>
            <person name="Ferrer M."/>
            <person name="Sanchez J."/>
        </authorList>
    </citation>
    <scope>NUCLEOTIDE SEQUENCE</scope>
</reference>
<dbReference type="AlphaFoldDB" id="T1A2A1"/>
<name>T1A2A1_9ZZZZ</name>
<gene>
    <name evidence="1" type="ORF">B2A_12511</name>
</gene>
<comment type="caution">
    <text evidence="1">The sequence shown here is derived from an EMBL/GenBank/DDBJ whole genome shotgun (WGS) entry which is preliminary data.</text>
</comment>
<organism evidence="1">
    <name type="scientific">mine drainage metagenome</name>
    <dbReference type="NCBI Taxonomy" id="410659"/>
    <lineage>
        <taxon>unclassified sequences</taxon>
        <taxon>metagenomes</taxon>
        <taxon>ecological metagenomes</taxon>
    </lineage>
</organism>
<feature type="non-terminal residue" evidence="1">
    <location>
        <position position="80"/>
    </location>
</feature>
<proteinExistence type="predicted"/>
<reference evidence="1" key="2">
    <citation type="journal article" date="2014" name="ISME J.">
        <title>Microbial stratification in low pH oxic and suboxic macroscopic growths along an acid mine drainage.</title>
        <authorList>
            <person name="Mendez-Garcia C."/>
            <person name="Mesa V."/>
            <person name="Sprenger R.R."/>
            <person name="Richter M."/>
            <person name="Diez M.S."/>
            <person name="Solano J."/>
            <person name="Bargiela R."/>
            <person name="Golyshina O.V."/>
            <person name="Manteca A."/>
            <person name="Ramos J.L."/>
            <person name="Gallego J.R."/>
            <person name="Llorente I."/>
            <person name="Martins Dos Santos V.A."/>
            <person name="Jensen O.N."/>
            <person name="Pelaez A.I."/>
            <person name="Sanchez J."/>
            <person name="Ferrer M."/>
        </authorList>
    </citation>
    <scope>NUCLEOTIDE SEQUENCE</scope>
</reference>
<dbReference type="EMBL" id="AUZZ01009025">
    <property type="protein sequence ID" value="EQD35189.1"/>
    <property type="molecule type" value="Genomic_DNA"/>
</dbReference>
<sequence>STKPEMLLSYYQRSFTKGDKNYRAQFLCARQLTLAGRHQDARPLYEHLKNAAVPFEIKIQVKEDVRHENGKLRFFNGTIS</sequence>
<evidence type="ECO:0000313" key="1">
    <source>
        <dbReference type="EMBL" id="EQD35189.1"/>
    </source>
</evidence>
<feature type="non-terminal residue" evidence="1">
    <location>
        <position position="1"/>
    </location>
</feature>
<protein>
    <submittedName>
        <fullName evidence="1">Uncharacterized protein</fullName>
    </submittedName>
</protein>